<dbReference type="Proteomes" id="UP000501690">
    <property type="component" value="Linkage Group LG1"/>
</dbReference>
<protein>
    <submittedName>
        <fullName evidence="1">Uncharacterized protein</fullName>
    </submittedName>
</protein>
<organism evidence="1 2">
    <name type="scientific">Vigna unguiculata</name>
    <name type="common">Cowpea</name>
    <dbReference type="NCBI Taxonomy" id="3917"/>
    <lineage>
        <taxon>Eukaryota</taxon>
        <taxon>Viridiplantae</taxon>
        <taxon>Streptophyta</taxon>
        <taxon>Embryophyta</taxon>
        <taxon>Tracheophyta</taxon>
        <taxon>Spermatophyta</taxon>
        <taxon>Magnoliopsida</taxon>
        <taxon>eudicotyledons</taxon>
        <taxon>Gunneridae</taxon>
        <taxon>Pentapetalae</taxon>
        <taxon>rosids</taxon>
        <taxon>fabids</taxon>
        <taxon>Fabales</taxon>
        <taxon>Fabaceae</taxon>
        <taxon>Papilionoideae</taxon>
        <taxon>50 kb inversion clade</taxon>
        <taxon>NPAAA clade</taxon>
        <taxon>indigoferoid/millettioid clade</taxon>
        <taxon>Phaseoleae</taxon>
        <taxon>Vigna</taxon>
    </lineage>
</organism>
<keyword evidence="2" id="KW-1185">Reference proteome</keyword>
<sequence>MEFAFAFPPALISAALEERNLVGVAIMMPSTVPLEVKTFVKSCEGVSPILHLTFHLRTMIDPQYLQYLRNSPPLLPIAVHDIVYIVSFLLLALPDMPEFVSLFVLYP</sequence>
<evidence type="ECO:0000313" key="1">
    <source>
        <dbReference type="EMBL" id="QCD79584.1"/>
    </source>
</evidence>
<name>A0A4D6KZI6_VIGUN</name>
<evidence type="ECO:0000313" key="2">
    <source>
        <dbReference type="Proteomes" id="UP000501690"/>
    </source>
</evidence>
<proteinExistence type="predicted"/>
<dbReference type="EMBL" id="CP039345">
    <property type="protein sequence ID" value="QCD79584.1"/>
    <property type="molecule type" value="Genomic_DNA"/>
</dbReference>
<reference evidence="1 2" key="1">
    <citation type="submission" date="2019-04" db="EMBL/GenBank/DDBJ databases">
        <title>An improved genome assembly and genetic linkage map for asparagus bean, Vigna unguiculata ssp. sesquipedialis.</title>
        <authorList>
            <person name="Xia Q."/>
            <person name="Zhang R."/>
            <person name="Dong Y."/>
        </authorList>
    </citation>
    <scope>NUCLEOTIDE SEQUENCE [LARGE SCALE GENOMIC DNA]</scope>
    <source>
        <tissue evidence="1">Leaf</tissue>
    </source>
</reference>
<dbReference type="AlphaFoldDB" id="A0A4D6KZI6"/>
<gene>
    <name evidence="1" type="ORF">DEO72_LG1g3229</name>
</gene>
<accession>A0A4D6KZI6</accession>